<evidence type="ECO:0000313" key="2">
    <source>
        <dbReference type="Proteomes" id="UP000092884"/>
    </source>
</evidence>
<dbReference type="OrthoDB" id="5323862at2"/>
<dbReference type="EMBL" id="CP016503">
    <property type="protein sequence ID" value="ANV98208.1"/>
    <property type="molecule type" value="Genomic_DNA"/>
</dbReference>
<accession>A0A1B1U630</accession>
<protein>
    <submittedName>
        <fullName evidence="1">Uncharacterized protein</fullName>
    </submittedName>
</protein>
<dbReference type="AlphaFoldDB" id="A0A1B1U630"/>
<organism evidence="1 2">
    <name type="scientific">Helicobacter enhydrae</name>
    <dbReference type="NCBI Taxonomy" id="222136"/>
    <lineage>
        <taxon>Bacteria</taxon>
        <taxon>Pseudomonadati</taxon>
        <taxon>Campylobacterota</taxon>
        <taxon>Epsilonproteobacteria</taxon>
        <taxon>Campylobacterales</taxon>
        <taxon>Helicobacteraceae</taxon>
        <taxon>Helicobacter</taxon>
    </lineage>
</organism>
<keyword evidence="2" id="KW-1185">Reference proteome</keyword>
<proteinExistence type="predicted"/>
<dbReference type="Proteomes" id="UP000092884">
    <property type="component" value="Chromosome"/>
</dbReference>
<gene>
    <name evidence="1" type="ORF">BBW65_05070</name>
</gene>
<dbReference type="KEGG" id="het:BBW65_05070"/>
<sequence>MKLVQDNDLRFIEGIINEDLIFGFQLFLAADKISFFDGVFLYRQRQGSISCIETFWKHPNDLIFKSYQTNCNYLLSLLDQQELIAIHPLVKRCLKSCAQAPVSCWLENPTLAKKQDLARLLPYAKLKTRLAYHFPFIAKYVQKLLRFLKNPK</sequence>
<dbReference type="STRING" id="222136.BBW65_05070"/>
<name>A0A1B1U630_9HELI</name>
<reference evidence="2" key="1">
    <citation type="submission" date="2016-07" db="EMBL/GenBank/DDBJ databases">
        <authorList>
            <person name="Florea S."/>
            <person name="Webb J.S."/>
            <person name="Jaromczyk J."/>
            <person name="Schardl C.L."/>
        </authorList>
    </citation>
    <scope>NUCLEOTIDE SEQUENCE [LARGE SCALE GENOMIC DNA]</scope>
    <source>
        <strain evidence="2">MIT 01-6242</strain>
    </source>
</reference>
<dbReference type="RefSeq" id="WP_066340602.1">
    <property type="nucleotide sequence ID" value="NZ_CP016503.1"/>
</dbReference>
<evidence type="ECO:0000313" key="1">
    <source>
        <dbReference type="EMBL" id="ANV98208.1"/>
    </source>
</evidence>